<organism evidence="1 2">
    <name type="scientific">Linderina pennispora</name>
    <dbReference type="NCBI Taxonomy" id="61395"/>
    <lineage>
        <taxon>Eukaryota</taxon>
        <taxon>Fungi</taxon>
        <taxon>Fungi incertae sedis</taxon>
        <taxon>Zoopagomycota</taxon>
        <taxon>Kickxellomycotina</taxon>
        <taxon>Kickxellomycetes</taxon>
        <taxon>Kickxellales</taxon>
        <taxon>Kickxellaceae</taxon>
        <taxon>Linderina</taxon>
    </lineage>
</organism>
<proteinExistence type="predicted"/>
<evidence type="ECO:0000313" key="1">
    <source>
        <dbReference type="EMBL" id="ORX72121.1"/>
    </source>
</evidence>
<sequence length="354" mass="39534">MVEISTASPAPEALTLECKSHARQWTTNYKELKRRGTLNQVEEFQIILLNQCRRELNLDKELETNGLSAMRLPNVNSLVFLGEGDTKLSNAEVKRTGIHIISIFPNITRLEYFLSRDRGPAPGIANYCPASAPRSSPRSKSWCRLWSAGRFPTCDSSRHSPASPLSINLCGPIAWSRYPRRATATRLMGAFGDNAQFLRICDNPRALTRVSSLIHTDPRPSARSYSADAGSLYGARMLGIEYPLPETINWSWMIIADPKSIAHMVGQLPALMTLVLECFSMNRDDLLISDRNEHFGDQAYTFELMRGLDLDGLVYLVGRLPSLVSLGVDKEMVDIPKRDDVSVHTFSSYIAAID</sequence>
<dbReference type="GeneID" id="63803460"/>
<protein>
    <submittedName>
        <fullName evidence="1">Uncharacterized protein</fullName>
    </submittedName>
</protein>
<dbReference type="RefSeq" id="XP_040745545.1">
    <property type="nucleotide sequence ID" value="XM_040886812.1"/>
</dbReference>
<name>A0A1Y1WF02_9FUNG</name>
<gene>
    <name evidence="1" type="ORF">DL89DRAFT_265763</name>
</gene>
<accession>A0A1Y1WF02</accession>
<dbReference type="EMBL" id="MCFD01000003">
    <property type="protein sequence ID" value="ORX72121.1"/>
    <property type="molecule type" value="Genomic_DNA"/>
</dbReference>
<comment type="caution">
    <text evidence="1">The sequence shown here is derived from an EMBL/GenBank/DDBJ whole genome shotgun (WGS) entry which is preliminary data.</text>
</comment>
<reference evidence="1 2" key="1">
    <citation type="submission" date="2016-07" db="EMBL/GenBank/DDBJ databases">
        <title>Pervasive Adenine N6-methylation of Active Genes in Fungi.</title>
        <authorList>
            <consortium name="DOE Joint Genome Institute"/>
            <person name="Mondo S.J."/>
            <person name="Dannebaum R.O."/>
            <person name="Kuo R.C."/>
            <person name="Labutti K."/>
            <person name="Haridas S."/>
            <person name="Kuo A."/>
            <person name="Salamov A."/>
            <person name="Ahrendt S.R."/>
            <person name="Lipzen A."/>
            <person name="Sullivan W."/>
            <person name="Andreopoulos W.B."/>
            <person name="Clum A."/>
            <person name="Lindquist E."/>
            <person name="Daum C."/>
            <person name="Ramamoorthy G.K."/>
            <person name="Gryganskyi A."/>
            <person name="Culley D."/>
            <person name="Magnuson J.K."/>
            <person name="James T.Y."/>
            <person name="O'Malley M.A."/>
            <person name="Stajich J.E."/>
            <person name="Spatafora J.W."/>
            <person name="Visel A."/>
            <person name="Grigoriev I.V."/>
        </authorList>
    </citation>
    <scope>NUCLEOTIDE SEQUENCE [LARGE SCALE GENOMIC DNA]</scope>
    <source>
        <strain evidence="1 2">ATCC 12442</strain>
    </source>
</reference>
<keyword evidence="2" id="KW-1185">Reference proteome</keyword>
<dbReference type="AlphaFoldDB" id="A0A1Y1WF02"/>
<evidence type="ECO:0000313" key="2">
    <source>
        <dbReference type="Proteomes" id="UP000193922"/>
    </source>
</evidence>
<dbReference type="Proteomes" id="UP000193922">
    <property type="component" value="Unassembled WGS sequence"/>
</dbReference>
<dbReference type="OrthoDB" id="10541949at2759"/>